<feature type="signal peptide" evidence="1">
    <location>
        <begin position="1"/>
        <end position="21"/>
    </location>
</feature>
<keyword evidence="1" id="KW-0732">Signal</keyword>
<accession>U3AGT0</accession>
<organism evidence="2 3">
    <name type="scientific">Limimaricola cinnabarinus LL-001</name>
    <dbReference type="NCBI Taxonomy" id="1337093"/>
    <lineage>
        <taxon>Bacteria</taxon>
        <taxon>Pseudomonadati</taxon>
        <taxon>Pseudomonadota</taxon>
        <taxon>Alphaproteobacteria</taxon>
        <taxon>Rhodobacterales</taxon>
        <taxon>Paracoccaceae</taxon>
        <taxon>Limimaricola</taxon>
    </lineage>
</organism>
<dbReference type="RefSeq" id="WP_021692112.1">
    <property type="nucleotide sequence ID" value="NZ_BATB01000001.1"/>
</dbReference>
<comment type="caution">
    <text evidence="2">The sequence shown here is derived from an EMBL/GenBank/DDBJ whole genome shotgun (WGS) entry which is preliminary data.</text>
</comment>
<dbReference type="OrthoDB" id="7304934at2"/>
<feature type="chain" id="PRO_5004637811" evidence="1">
    <location>
        <begin position="22"/>
        <end position="140"/>
    </location>
</feature>
<dbReference type="EMBL" id="BATB01000001">
    <property type="protein sequence ID" value="GAD54003.1"/>
    <property type="molecule type" value="Genomic_DNA"/>
</dbReference>
<reference evidence="2" key="1">
    <citation type="journal article" date="2013" name="Genome Announc.">
        <title>Draft Genome Sequence of Loktanella cinnabarina LL-001T, Isolated from Deep-Sea Floor Sediment.</title>
        <authorList>
            <person name="Nishi S."/>
            <person name="Tsubouchi T."/>
            <person name="Takaki Y."/>
            <person name="Koyanagi R."/>
            <person name="Satoh N."/>
            <person name="Maruyama T."/>
            <person name="Hatada Y."/>
        </authorList>
    </citation>
    <scope>NUCLEOTIDE SEQUENCE [LARGE SCALE GENOMIC DNA]</scope>
    <source>
        <strain evidence="2">LL-001</strain>
    </source>
</reference>
<protein>
    <submittedName>
        <fullName evidence="2">Uncharacterized protein</fullName>
    </submittedName>
</protein>
<gene>
    <name evidence="2" type="ORF">MBELCI_0055</name>
</gene>
<evidence type="ECO:0000313" key="2">
    <source>
        <dbReference type="EMBL" id="GAD54003.1"/>
    </source>
</evidence>
<evidence type="ECO:0000313" key="3">
    <source>
        <dbReference type="Proteomes" id="UP000016566"/>
    </source>
</evidence>
<keyword evidence="3" id="KW-1185">Reference proteome</keyword>
<dbReference type="STRING" id="1337093.MBELCI_0055"/>
<sequence length="140" mass="15479">MTHSLLSAPLALALLLSLTLAAPLVAQERRPLGAEEFQNRVEGRTLTYESQGQPYGKERYGPDRQVTWSFLDGRCLDGTWYPNAGAICFAYEDGTGPECWRFYDEGGRLSAEFINDPATPQLYQTDESTAPLSCQPEVGV</sequence>
<dbReference type="Proteomes" id="UP000016566">
    <property type="component" value="Unassembled WGS sequence"/>
</dbReference>
<name>U3AGT0_9RHOB</name>
<proteinExistence type="predicted"/>
<dbReference type="AlphaFoldDB" id="U3AGT0"/>
<evidence type="ECO:0000256" key="1">
    <source>
        <dbReference type="SAM" id="SignalP"/>
    </source>
</evidence>
<dbReference type="eggNOG" id="ENOG50319IW">
    <property type="taxonomic scope" value="Bacteria"/>
</dbReference>